<keyword evidence="22" id="KW-1185">Reference proteome</keyword>
<evidence type="ECO:0000256" key="13">
    <source>
        <dbReference type="ARBA" id="ARBA00022840"/>
    </source>
</evidence>
<evidence type="ECO:0000256" key="17">
    <source>
        <dbReference type="ARBA" id="ARBA00023180"/>
    </source>
</evidence>
<comment type="subcellular location">
    <subcellularLocation>
        <location evidence="1">Cell membrane</location>
        <topology evidence="1">Single-pass type I membrane protein</topology>
    </subcellularLocation>
</comment>
<evidence type="ECO:0000256" key="1">
    <source>
        <dbReference type="ARBA" id="ARBA00004251"/>
    </source>
</evidence>
<evidence type="ECO:0000256" key="12">
    <source>
        <dbReference type="ARBA" id="ARBA00022777"/>
    </source>
</evidence>
<dbReference type="EMBL" id="JACTNZ010000009">
    <property type="protein sequence ID" value="KAG5531157.1"/>
    <property type="molecule type" value="Genomic_DNA"/>
</dbReference>
<keyword evidence="5" id="KW-0597">Phosphoprotein</keyword>
<dbReference type="InterPro" id="IPR001611">
    <property type="entry name" value="Leu-rich_rpt"/>
</dbReference>
<dbReference type="Proteomes" id="UP000823749">
    <property type="component" value="Chromosome 9"/>
</dbReference>
<keyword evidence="11" id="KW-0547">Nucleotide-binding</keyword>
<dbReference type="Gene3D" id="1.10.510.10">
    <property type="entry name" value="Transferase(Phosphotransferase) domain 1"/>
    <property type="match status" value="1"/>
</dbReference>
<keyword evidence="9" id="KW-0732">Signal</keyword>
<evidence type="ECO:0000256" key="15">
    <source>
        <dbReference type="ARBA" id="ARBA00023136"/>
    </source>
</evidence>
<keyword evidence="3" id="KW-1003">Cell membrane</keyword>
<dbReference type="Gene3D" id="3.80.10.10">
    <property type="entry name" value="Ribonuclease Inhibitor"/>
    <property type="match status" value="3"/>
</dbReference>
<dbReference type="PANTHER" id="PTHR48005:SF65">
    <property type="entry name" value="LEUCINE-RICH REPEAT RECEPTOR-LIKE SERINE_THREONINE_TYROSINE-PROTEIN KINASE SOBIR1"/>
    <property type="match status" value="1"/>
</dbReference>
<dbReference type="GO" id="GO:0005524">
    <property type="term" value="F:ATP binding"/>
    <property type="evidence" value="ECO:0007669"/>
    <property type="project" value="UniProtKB-KW"/>
</dbReference>
<evidence type="ECO:0000256" key="2">
    <source>
        <dbReference type="ARBA" id="ARBA00012513"/>
    </source>
</evidence>
<dbReference type="InterPro" id="IPR051420">
    <property type="entry name" value="Ser_Thr_Kinases_DiverseReg"/>
</dbReference>
<evidence type="ECO:0000256" key="10">
    <source>
        <dbReference type="ARBA" id="ARBA00022737"/>
    </source>
</evidence>
<dbReference type="GO" id="GO:0004674">
    <property type="term" value="F:protein serine/threonine kinase activity"/>
    <property type="evidence" value="ECO:0007669"/>
    <property type="project" value="UniProtKB-KW"/>
</dbReference>
<comment type="catalytic activity">
    <reaction evidence="19">
        <text>L-seryl-[protein] + ATP = O-phospho-L-seryl-[protein] + ADP + H(+)</text>
        <dbReference type="Rhea" id="RHEA:17989"/>
        <dbReference type="Rhea" id="RHEA-COMP:9863"/>
        <dbReference type="Rhea" id="RHEA-COMP:11604"/>
        <dbReference type="ChEBI" id="CHEBI:15378"/>
        <dbReference type="ChEBI" id="CHEBI:29999"/>
        <dbReference type="ChEBI" id="CHEBI:30616"/>
        <dbReference type="ChEBI" id="CHEBI:83421"/>
        <dbReference type="ChEBI" id="CHEBI:456216"/>
        <dbReference type="EC" id="2.7.11.1"/>
    </reaction>
</comment>
<keyword evidence="10" id="KW-0677">Repeat</keyword>
<evidence type="ECO:0000313" key="22">
    <source>
        <dbReference type="Proteomes" id="UP000823749"/>
    </source>
</evidence>
<evidence type="ECO:0000256" key="6">
    <source>
        <dbReference type="ARBA" id="ARBA00022614"/>
    </source>
</evidence>
<gene>
    <name evidence="21" type="ORF">RHGRI_025947</name>
</gene>
<keyword evidence="12" id="KW-0418">Kinase</keyword>
<dbReference type="FunFam" id="3.80.10.10:FF:000430">
    <property type="entry name" value="Leucine-rich repeat receptor-like protein kinase PEPR1"/>
    <property type="match status" value="1"/>
</dbReference>
<evidence type="ECO:0000256" key="18">
    <source>
        <dbReference type="ARBA" id="ARBA00047899"/>
    </source>
</evidence>
<protein>
    <recommendedName>
        <fullName evidence="2">non-specific serine/threonine protein kinase</fullName>
        <ecNumber evidence="2">2.7.11.1</ecNumber>
    </recommendedName>
</protein>
<dbReference type="InterPro" id="IPR013210">
    <property type="entry name" value="LRR_N_plant-typ"/>
</dbReference>
<dbReference type="GO" id="GO:0005886">
    <property type="term" value="C:plasma membrane"/>
    <property type="evidence" value="ECO:0007669"/>
    <property type="project" value="UniProtKB-SubCell"/>
</dbReference>
<dbReference type="FunFam" id="3.80.10.10:FF:000095">
    <property type="entry name" value="LRR receptor-like serine/threonine-protein kinase GSO1"/>
    <property type="match status" value="1"/>
</dbReference>
<proteinExistence type="predicted"/>
<dbReference type="SUPFAM" id="SSF56112">
    <property type="entry name" value="Protein kinase-like (PK-like)"/>
    <property type="match status" value="1"/>
</dbReference>
<dbReference type="FunFam" id="3.30.200.20:FF:000309">
    <property type="entry name" value="Leucine-rich repeat receptor protein kinase MSP1"/>
    <property type="match status" value="1"/>
</dbReference>
<reference evidence="21" key="1">
    <citation type="submission" date="2020-08" db="EMBL/GenBank/DDBJ databases">
        <title>Plant Genome Project.</title>
        <authorList>
            <person name="Zhang R.-G."/>
        </authorList>
    </citation>
    <scope>NUCLEOTIDE SEQUENCE</scope>
    <source>
        <strain evidence="21">WSP0</strain>
        <tissue evidence="21">Leaf</tissue>
    </source>
</reference>
<dbReference type="Pfam" id="PF00069">
    <property type="entry name" value="Pkinase"/>
    <property type="match status" value="1"/>
</dbReference>
<keyword evidence="8" id="KW-0812">Transmembrane</keyword>
<evidence type="ECO:0000256" key="16">
    <source>
        <dbReference type="ARBA" id="ARBA00023170"/>
    </source>
</evidence>
<evidence type="ECO:0000256" key="19">
    <source>
        <dbReference type="ARBA" id="ARBA00048679"/>
    </source>
</evidence>
<dbReference type="InterPro" id="IPR032675">
    <property type="entry name" value="LRR_dom_sf"/>
</dbReference>
<evidence type="ECO:0000259" key="20">
    <source>
        <dbReference type="PROSITE" id="PS50011"/>
    </source>
</evidence>
<keyword evidence="4" id="KW-0723">Serine/threonine-protein kinase</keyword>
<dbReference type="PANTHER" id="PTHR48005">
    <property type="entry name" value="LEUCINE RICH REPEAT KINASE 2"/>
    <property type="match status" value="1"/>
</dbReference>
<name>A0AAV6IRU1_9ERIC</name>
<keyword evidence="16" id="KW-0675">Receptor</keyword>
<keyword evidence="17" id="KW-0325">Glycoprotein</keyword>
<keyword evidence="13" id="KW-0067">ATP-binding</keyword>
<evidence type="ECO:0000256" key="14">
    <source>
        <dbReference type="ARBA" id="ARBA00022989"/>
    </source>
</evidence>
<dbReference type="Pfam" id="PF00560">
    <property type="entry name" value="LRR_1"/>
    <property type="match status" value="7"/>
</dbReference>
<comment type="caution">
    <text evidence="21">The sequence shown here is derived from an EMBL/GenBank/DDBJ whole genome shotgun (WGS) entry which is preliminary data.</text>
</comment>
<evidence type="ECO:0000256" key="11">
    <source>
        <dbReference type="ARBA" id="ARBA00022741"/>
    </source>
</evidence>
<keyword evidence="14" id="KW-1133">Transmembrane helix</keyword>
<dbReference type="InterPro" id="IPR000719">
    <property type="entry name" value="Prot_kinase_dom"/>
</dbReference>
<keyword evidence="15" id="KW-0472">Membrane</keyword>
<evidence type="ECO:0000313" key="21">
    <source>
        <dbReference type="EMBL" id="KAG5531157.1"/>
    </source>
</evidence>
<dbReference type="AlphaFoldDB" id="A0AAV6IRU1"/>
<feature type="domain" description="Protein kinase" evidence="20">
    <location>
        <begin position="855"/>
        <end position="1060"/>
    </location>
</feature>
<dbReference type="InterPro" id="IPR011009">
    <property type="entry name" value="Kinase-like_dom_sf"/>
</dbReference>
<dbReference type="Gene3D" id="3.30.200.20">
    <property type="entry name" value="Phosphorylase Kinase, domain 1"/>
    <property type="match status" value="1"/>
</dbReference>
<evidence type="ECO:0000256" key="8">
    <source>
        <dbReference type="ARBA" id="ARBA00022692"/>
    </source>
</evidence>
<dbReference type="Pfam" id="PF08263">
    <property type="entry name" value="LRRNT_2"/>
    <property type="match status" value="1"/>
</dbReference>
<accession>A0AAV6IRU1</accession>
<dbReference type="SUPFAM" id="SSF52058">
    <property type="entry name" value="L domain-like"/>
    <property type="match status" value="2"/>
</dbReference>
<evidence type="ECO:0000256" key="5">
    <source>
        <dbReference type="ARBA" id="ARBA00022553"/>
    </source>
</evidence>
<evidence type="ECO:0000256" key="3">
    <source>
        <dbReference type="ARBA" id="ARBA00022475"/>
    </source>
</evidence>
<evidence type="ECO:0000256" key="7">
    <source>
        <dbReference type="ARBA" id="ARBA00022679"/>
    </source>
</evidence>
<dbReference type="PROSITE" id="PS50011">
    <property type="entry name" value="PROTEIN_KINASE_DOM"/>
    <property type="match status" value="1"/>
</dbReference>
<comment type="catalytic activity">
    <reaction evidence="18">
        <text>L-threonyl-[protein] + ATP = O-phospho-L-threonyl-[protein] + ADP + H(+)</text>
        <dbReference type="Rhea" id="RHEA:46608"/>
        <dbReference type="Rhea" id="RHEA-COMP:11060"/>
        <dbReference type="Rhea" id="RHEA-COMP:11605"/>
        <dbReference type="ChEBI" id="CHEBI:15378"/>
        <dbReference type="ChEBI" id="CHEBI:30013"/>
        <dbReference type="ChEBI" id="CHEBI:30616"/>
        <dbReference type="ChEBI" id="CHEBI:61977"/>
        <dbReference type="ChEBI" id="CHEBI:456216"/>
        <dbReference type="EC" id="2.7.11.1"/>
    </reaction>
</comment>
<evidence type="ECO:0000256" key="9">
    <source>
        <dbReference type="ARBA" id="ARBA00022729"/>
    </source>
</evidence>
<organism evidence="21 22">
    <name type="scientific">Rhododendron griersonianum</name>
    <dbReference type="NCBI Taxonomy" id="479676"/>
    <lineage>
        <taxon>Eukaryota</taxon>
        <taxon>Viridiplantae</taxon>
        <taxon>Streptophyta</taxon>
        <taxon>Embryophyta</taxon>
        <taxon>Tracheophyta</taxon>
        <taxon>Spermatophyta</taxon>
        <taxon>Magnoliopsida</taxon>
        <taxon>eudicotyledons</taxon>
        <taxon>Gunneridae</taxon>
        <taxon>Pentapetalae</taxon>
        <taxon>asterids</taxon>
        <taxon>Ericales</taxon>
        <taxon>Ericaceae</taxon>
        <taxon>Ericoideae</taxon>
        <taxon>Rhodoreae</taxon>
        <taxon>Rhododendron</taxon>
    </lineage>
</organism>
<keyword evidence="6" id="KW-0433">Leucine-rich repeat</keyword>
<dbReference type="EC" id="2.7.11.1" evidence="2"/>
<sequence length="1060" mass="116721">MAEMTAEQQDEYSSELVGVREGRNRYGSAPPTSEKAGVDSFIQYNHLFVEQPLLSLRAFLIFAETNCINSETSGSWPYFVHLPCLNILPHSWLFCSNGDIQTFGLSGSSRNRVHKDGSSIPWAFLFSLVAWFLWKERNNLVFNGNATNNNVLHRKHGVEQASRSFMGRIAWATSLEGEVRCIMKGQELSRHHEYKEVIIESDSAVAINLIKQGVCSRARLRSYYLVVLMPPIFRGLFSGFTFRALYFLFLPTSSFPSMATLPSTTACITPKSRLRGVIFDMDGTLTVPVIDFQAMYRAVLGEEEYLALKLRNPTMGIDEVLNINLPSVGFVQTQLDPNQWNGGSYGYQLGYETCGGLNSDGLYLLEFKENIHDEFNYLGNWNPCDKTPYRWKGVNCMAGSVVDSLDLSSMNLSGTLSPIICNLVELTKLDVSVNGFSGSIPNEIGNCSRLESLYLNNNQFDGQIPSQLGNLSSSTDLNLCNNMLSGPIPDEIGKISSLFQFLAYSNNITGSLPRSLGNLTKLQIFRAGQKGISGSIPSEIGGCESLTLLGLAQNDLGGNIPKELGMLGSLTDLILWNNQLSGFIPKELGNCTNLGTLALYQNNLLTGFIPNELSCLRNLTKLDLSINYLTGPIPTGFQNLTAMLQLQLFENSPSGSIPQGVGLQSQLWVVDFSDNNITGTIPHICRHTNLMLLNLEANMLYGNLPGGVTSCKSLVQLHLNGNRLTGSFPSALCNLANLSAIELVPNELGTLSQLELLLLSVNKFSGNIPPALGNLSRLTVANGWQLNMAMSSFIGNKGLCDGPLGDCNGNSSFNSIPPSKGLGATQGNIIAIISIFLRRRGSVSKIWLRQQASNFHASYVVGRGAMGTEYKAVMHSGQTIAVKKLASNREGNNIEKSFGAEISTLGKIRHHNIVKLHGFCYHQGSNLLLYEYVEREYAYTMKVTEKCDIYSYGVVLLELATGRTPVQPLDQGGDLVTWVRNYIREHSLKSEMLDSRVNLKDENTVNHMITVMKIALLCTDMSPFDLPSMHEVVLMLIESDERYGNFISPPVYDSPKDDTS</sequence>
<keyword evidence="7" id="KW-0808">Transferase</keyword>
<evidence type="ECO:0000256" key="4">
    <source>
        <dbReference type="ARBA" id="ARBA00022527"/>
    </source>
</evidence>